<dbReference type="SUPFAM" id="SSF46785">
    <property type="entry name" value="Winged helix' DNA-binding domain"/>
    <property type="match status" value="1"/>
</dbReference>
<dbReference type="SUPFAM" id="SSF52540">
    <property type="entry name" value="P-loop containing nucleoside triphosphate hydrolases"/>
    <property type="match status" value="1"/>
</dbReference>
<evidence type="ECO:0000256" key="11">
    <source>
        <dbReference type="ARBA" id="ARBA00034808"/>
    </source>
</evidence>
<dbReference type="SMART" id="SM00487">
    <property type="entry name" value="DEXDc"/>
    <property type="match status" value="1"/>
</dbReference>
<dbReference type="FunFam" id="3.40.50.300:FF:000340">
    <property type="entry name" value="Bloom syndrome, RecQ helicase"/>
    <property type="match status" value="1"/>
</dbReference>
<dbReference type="SMART" id="SM00490">
    <property type="entry name" value="HELICc"/>
    <property type="match status" value="1"/>
</dbReference>
<dbReference type="Gene3D" id="3.40.50.300">
    <property type="entry name" value="P-loop containing nucleotide triphosphate hydrolases"/>
    <property type="match status" value="2"/>
</dbReference>
<evidence type="ECO:0000256" key="8">
    <source>
        <dbReference type="ARBA" id="ARBA00023235"/>
    </source>
</evidence>
<feature type="region of interest" description="Disordered" evidence="12">
    <location>
        <begin position="936"/>
        <end position="1030"/>
    </location>
</feature>
<dbReference type="AlphaFoldDB" id="A0A4Y9Z2A9"/>
<keyword evidence="9" id="KW-0539">Nucleus</keyword>
<evidence type="ECO:0000256" key="3">
    <source>
        <dbReference type="ARBA" id="ARBA00022741"/>
    </source>
</evidence>
<dbReference type="InterPro" id="IPR018982">
    <property type="entry name" value="RQC_domain"/>
</dbReference>
<feature type="region of interest" description="Disordered" evidence="12">
    <location>
        <begin position="338"/>
        <end position="366"/>
    </location>
</feature>
<dbReference type="GO" id="GO:0003677">
    <property type="term" value="F:DNA binding"/>
    <property type="evidence" value="ECO:0007669"/>
    <property type="project" value="UniProtKB-KW"/>
</dbReference>
<dbReference type="EMBL" id="SEKV01000038">
    <property type="protein sequence ID" value="TFY68058.1"/>
    <property type="molecule type" value="Genomic_DNA"/>
</dbReference>
<dbReference type="PANTHER" id="PTHR13710">
    <property type="entry name" value="DNA HELICASE RECQ FAMILY MEMBER"/>
    <property type="match status" value="1"/>
</dbReference>
<accession>A0A4Y9Z2A9</accession>
<dbReference type="GO" id="GO:0016787">
    <property type="term" value="F:hydrolase activity"/>
    <property type="evidence" value="ECO:0007669"/>
    <property type="project" value="UniProtKB-KW"/>
</dbReference>
<feature type="region of interest" description="Disordered" evidence="12">
    <location>
        <begin position="1"/>
        <end position="171"/>
    </location>
</feature>
<dbReference type="GO" id="GO:0005694">
    <property type="term" value="C:chromosome"/>
    <property type="evidence" value="ECO:0007669"/>
    <property type="project" value="TreeGrafter"/>
</dbReference>
<evidence type="ECO:0000256" key="5">
    <source>
        <dbReference type="ARBA" id="ARBA00022806"/>
    </source>
</evidence>
<dbReference type="InterPro" id="IPR001650">
    <property type="entry name" value="Helicase_C-like"/>
</dbReference>
<dbReference type="CDD" id="cd18794">
    <property type="entry name" value="SF2_C_RecQ"/>
    <property type="match status" value="1"/>
</dbReference>
<comment type="subcellular location">
    <subcellularLocation>
        <location evidence="1">Nucleus</location>
    </subcellularLocation>
</comment>
<feature type="compositionally biased region" description="Acidic residues" evidence="12">
    <location>
        <begin position="1016"/>
        <end position="1028"/>
    </location>
</feature>
<proteinExistence type="inferred from homology"/>
<comment type="catalytic activity">
    <reaction evidence="10">
        <text>Couples ATP hydrolysis with the unwinding of duplex DNA by translocating in the 3'-5' direction.</text>
        <dbReference type="EC" id="5.6.2.4"/>
    </reaction>
</comment>
<dbReference type="Pfam" id="PF09382">
    <property type="entry name" value="RQC"/>
    <property type="match status" value="1"/>
</dbReference>
<evidence type="ECO:0000256" key="1">
    <source>
        <dbReference type="ARBA" id="ARBA00004123"/>
    </source>
</evidence>
<evidence type="ECO:0000256" key="6">
    <source>
        <dbReference type="ARBA" id="ARBA00022840"/>
    </source>
</evidence>
<evidence type="ECO:0000256" key="12">
    <source>
        <dbReference type="SAM" id="MobiDB-lite"/>
    </source>
</evidence>
<dbReference type="InterPro" id="IPR014001">
    <property type="entry name" value="Helicase_ATP-bd"/>
</dbReference>
<feature type="compositionally biased region" description="Polar residues" evidence="12">
    <location>
        <begin position="20"/>
        <end position="33"/>
    </location>
</feature>
<evidence type="ECO:0000259" key="13">
    <source>
        <dbReference type="PROSITE" id="PS51192"/>
    </source>
</evidence>
<organism evidence="15 16">
    <name type="scientific">Rhodofomes roseus</name>
    <dbReference type="NCBI Taxonomy" id="34475"/>
    <lineage>
        <taxon>Eukaryota</taxon>
        <taxon>Fungi</taxon>
        <taxon>Dikarya</taxon>
        <taxon>Basidiomycota</taxon>
        <taxon>Agaricomycotina</taxon>
        <taxon>Agaricomycetes</taxon>
        <taxon>Polyporales</taxon>
        <taxon>Rhodofomes</taxon>
    </lineage>
</organism>
<sequence length="1109" mass="123185">MSAPKNNLDELRRKQGFGSPAQSPDPSALNGKSTRFKPSKSLQTPDSVTVRKPPNSLPAFLEISSDDDAGPMMLSRVPVKRMSSDSAYDPESSSPSKRPKVDPRTEKENGLLSASGKGKARAHLDSLLDPPVRDPPLSPRRRVVNVAERTPPLPGLATSSKSVPRSDASEAEWPDLATMKSGDKLGRMINSNFELNNAITEQMMRSSSGEDQDCDVVCLLEISKLIARRNKAIMTAKTALESRINPPGAHSRSLSAAVSPPVDLSISHALPRNAFAYDMRTVGGNYSVVEKTRSSAPTKDAPMEIPDSDDIWDCVPELPIERKDENAEEDVIVVSTTSNRAVEQSSSSLRRAVEPSSSSPFDNAIASSSTAESSSAAISRHIVEVAASHSMTSKVPVELANTPFYPEVKRKLRQIFGLTTFRPNQLQAISTTLSGEDAVVLMPTGGGKSLCYQLPAVCDTGKTRGVTVVICPLLALMLNQVEALKEKGIDVVYFNSDQAADESNEATRRLREKGKRPRIFYITPEKFKGSSHVNQLLSQMNNDGELARFVIDEGHLVIKWGRDFREAYKYLQCLRQNFPGIPIMALTATATQQVKEDLIRILGIRGCKVYWQSMNRPNLNYEVRPKKTVEREIVNFIRTYHPDATGIIYGRSRQTCENLAKKLREDHGFKARHFHAGLQPADKKDALAQWQNGRCKIIVATIAFGMGIDKPDVRYVIHHDLPNDLDGYYQETGRAGRDGKPADCIMYYSFGDVNQRRRQIRDNRECNPSEREHQEQEILRVAQFCQNNVDCRRTQVLAYYNETFDPALCDDGCDNCRNPSGIEEEDVTEMAVKIINLAEALIDDGRFNVTRNQLLDVLWGKANASARGSSFQSHELFGCGRSLPRDRTERVADRLENMGIFRSVSKQNGEWSAAYLEMTPKARDFIKRDQRLVMKFRAAPPKPASKAAAGTSRRRKRPSTTGDEPPPAGQQSRTTRSAPEDTTMDLYQDDDVFDFGSPKKHMTRGQTRAAAAAPVDEIEDADDDDDDPERPYKLLDTLKDVRARVAEERNIIDPVHIIGDDDLFMLATLQPTDKPSLDEALVDADVSETFWACAQEFLLCCNGVGFKAK</sequence>
<reference evidence="15 16" key="1">
    <citation type="submission" date="2019-01" db="EMBL/GenBank/DDBJ databases">
        <title>Genome sequencing of the rare red list fungi Fomitopsis rosea.</title>
        <authorList>
            <person name="Buettner E."/>
            <person name="Kellner H."/>
        </authorList>
    </citation>
    <scope>NUCLEOTIDE SEQUENCE [LARGE SCALE GENOMIC DNA]</scope>
    <source>
        <strain evidence="15 16">DSM 105464</strain>
    </source>
</reference>
<dbReference type="FunFam" id="3.40.50.300:FF:001389">
    <property type="entry name" value="ATP-dependent DNA helicase RecQ"/>
    <property type="match status" value="1"/>
</dbReference>
<evidence type="ECO:0000313" key="15">
    <source>
        <dbReference type="EMBL" id="TFY68058.1"/>
    </source>
</evidence>
<feature type="domain" description="Helicase C-terminal" evidence="14">
    <location>
        <begin position="632"/>
        <end position="779"/>
    </location>
</feature>
<feature type="compositionally biased region" description="Low complexity" evidence="12">
    <location>
        <begin position="84"/>
        <end position="96"/>
    </location>
</feature>
<dbReference type="Pfam" id="PF00270">
    <property type="entry name" value="DEAD"/>
    <property type="match status" value="1"/>
</dbReference>
<keyword evidence="3" id="KW-0547">Nucleotide-binding</keyword>
<dbReference type="GO" id="GO:0006260">
    <property type="term" value="P:DNA replication"/>
    <property type="evidence" value="ECO:0007669"/>
    <property type="project" value="InterPro"/>
</dbReference>
<dbReference type="InterPro" id="IPR036388">
    <property type="entry name" value="WH-like_DNA-bd_sf"/>
</dbReference>
<gene>
    <name evidence="15" type="ORF">EVJ58_g1229</name>
</gene>
<dbReference type="Pfam" id="PF00271">
    <property type="entry name" value="Helicase_C"/>
    <property type="match status" value="1"/>
</dbReference>
<dbReference type="InterPro" id="IPR004589">
    <property type="entry name" value="DNA_helicase_ATP-dep_RecQ"/>
</dbReference>
<dbReference type="InterPro" id="IPR032284">
    <property type="entry name" value="RecQ_Zn-bd"/>
</dbReference>
<dbReference type="NCBIfam" id="TIGR00614">
    <property type="entry name" value="recQ_fam"/>
    <property type="match status" value="1"/>
</dbReference>
<dbReference type="PROSITE" id="PS51192">
    <property type="entry name" value="HELICASE_ATP_BIND_1"/>
    <property type="match status" value="1"/>
</dbReference>
<dbReference type="Pfam" id="PF16124">
    <property type="entry name" value="RecQ_Zn_bind"/>
    <property type="match status" value="1"/>
</dbReference>
<dbReference type="PANTHER" id="PTHR13710:SF153">
    <property type="entry name" value="RECQ-LIKE DNA HELICASE BLM"/>
    <property type="match status" value="1"/>
</dbReference>
<dbReference type="GO" id="GO:0000724">
    <property type="term" value="P:double-strand break repair via homologous recombination"/>
    <property type="evidence" value="ECO:0007669"/>
    <property type="project" value="TreeGrafter"/>
</dbReference>
<dbReference type="PROSITE" id="PS51194">
    <property type="entry name" value="HELICASE_CTER"/>
    <property type="match status" value="1"/>
</dbReference>
<evidence type="ECO:0000256" key="9">
    <source>
        <dbReference type="ARBA" id="ARBA00023242"/>
    </source>
</evidence>
<keyword evidence="4" id="KW-0378">Hydrolase</keyword>
<evidence type="ECO:0000256" key="7">
    <source>
        <dbReference type="ARBA" id="ARBA00023125"/>
    </source>
</evidence>
<dbReference type="GO" id="GO:0009378">
    <property type="term" value="F:four-way junction helicase activity"/>
    <property type="evidence" value="ECO:0007669"/>
    <property type="project" value="TreeGrafter"/>
</dbReference>
<comment type="caution">
    <text evidence="15">The sequence shown here is derived from an EMBL/GenBank/DDBJ whole genome shotgun (WGS) entry which is preliminary data.</text>
</comment>
<dbReference type="GO" id="GO:0005524">
    <property type="term" value="F:ATP binding"/>
    <property type="evidence" value="ECO:0007669"/>
    <property type="project" value="UniProtKB-KW"/>
</dbReference>
<dbReference type="InterPro" id="IPR036390">
    <property type="entry name" value="WH_DNA-bd_sf"/>
</dbReference>
<comment type="similarity">
    <text evidence="2">Belongs to the helicase family. RecQ subfamily.</text>
</comment>
<evidence type="ECO:0000259" key="14">
    <source>
        <dbReference type="PROSITE" id="PS51194"/>
    </source>
</evidence>
<keyword evidence="5" id="KW-0347">Helicase</keyword>
<feature type="domain" description="Helicase ATP-binding" evidence="13">
    <location>
        <begin position="429"/>
        <end position="608"/>
    </location>
</feature>
<keyword evidence="6" id="KW-0067">ATP-binding</keyword>
<dbReference type="SMART" id="SM00956">
    <property type="entry name" value="RQC"/>
    <property type="match status" value="1"/>
</dbReference>
<dbReference type="Proteomes" id="UP000298390">
    <property type="component" value="Unassembled WGS sequence"/>
</dbReference>
<feature type="compositionally biased region" description="Polar residues" evidence="12">
    <location>
        <begin position="338"/>
        <end position="361"/>
    </location>
</feature>
<keyword evidence="7" id="KW-0238">DNA-binding</keyword>
<protein>
    <recommendedName>
        <fullName evidence="11">DNA 3'-5' helicase</fullName>
        <ecNumber evidence="11">5.6.2.4</ecNumber>
    </recommendedName>
</protein>
<name>A0A4Y9Z2A9_9APHY</name>
<keyword evidence="8" id="KW-0413">Isomerase</keyword>
<dbReference type="InterPro" id="IPR027417">
    <property type="entry name" value="P-loop_NTPase"/>
</dbReference>
<evidence type="ECO:0000256" key="2">
    <source>
        <dbReference type="ARBA" id="ARBA00005446"/>
    </source>
</evidence>
<evidence type="ECO:0000313" key="16">
    <source>
        <dbReference type="Proteomes" id="UP000298390"/>
    </source>
</evidence>
<dbReference type="EC" id="5.6.2.4" evidence="11"/>
<dbReference type="CDD" id="cd17920">
    <property type="entry name" value="DEXHc_RecQ"/>
    <property type="match status" value="1"/>
</dbReference>
<evidence type="ECO:0000256" key="10">
    <source>
        <dbReference type="ARBA" id="ARBA00034617"/>
    </source>
</evidence>
<dbReference type="STRING" id="34475.A0A4Y9Z2A9"/>
<evidence type="ECO:0000256" key="4">
    <source>
        <dbReference type="ARBA" id="ARBA00022801"/>
    </source>
</evidence>
<dbReference type="GO" id="GO:0043138">
    <property type="term" value="F:3'-5' DNA helicase activity"/>
    <property type="evidence" value="ECO:0007669"/>
    <property type="project" value="UniProtKB-EC"/>
</dbReference>
<feature type="compositionally biased region" description="Basic and acidic residues" evidence="12">
    <location>
        <begin position="99"/>
        <end position="109"/>
    </location>
</feature>
<dbReference type="InterPro" id="IPR011545">
    <property type="entry name" value="DEAD/DEAH_box_helicase_dom"/>
</dbReference>
<dbReference type="GO" id="GO:0005634">
    <property type="term" value="C:nucleus"/>
    <property type="evidence" value="ECO:0007669"/>
    <property type="project" value="UniProtKB-SubCell"/>
</dbReference>
<dbReference type="GO" id="GO:0005737">
    <property type="term" value="C:cytoplasm"/>
    <property type="evidence" value="ECO:0007669"/>
    <property type="project" value="TreeGrafter"/>
</dbReference>
<dbReference type="Gene3D" id="1.10.10.10">
    <property type="entry name" value="Winged helix-like DNA-binding domain superfamily/Winged helix DNA-binding domain"/>
    <property type="match status" value="1"/>
</dbReference>